<name>A0ABP9DLP5_9BACT</name>
<keyword evidence="1" id="KW-0175">Coiled coil</keyword>
<keyword evidence="3" id="KW-1185">Reference proteome</keyword>
<dbReference type="Proteomes" id="UP001500298">
    <property type="component" value="Unassembled WGS sequence"/>
</dbReference>
<evidence type="ECO:0000313" key="3">
    <source>
        <dbReference type="Proteomes" id="UP001500298"/>
    </source>
</evidence>
<proteinExistence type="predicted"/>
<comment type="caution">
    <text evidence="2">The sequence shown here is derived from an EMBL/GenBank/DDBJ whole genome shotgun (WGS) entry which is preliminary data.</text>
</comment>
<evidence type="ECO:0000256" key="1">
    <source>
        <dbReference type="SAM" id="Coils"/>
    </source>
</evidence>
<protein>
    <submittedName>
        <fullName evidence="2">Uncharacterized protein</fullName>
    </submittedName>
</protein>
<dbReference type="RefSeq" id="WP_345374030.1">
    <property type="nucleotide sequence ID" value="NZ_BAABJX010000055.1"/>
</dbReference>
<accession>A0ABP9DLP5</accession>
<reference evidence="3" key="1">
    <citation type="journal article" date="2019" name="Int. J. Syst. Evol. Microbiol.">
        <title>The Global Catalogue of Microorganisms (GCM) 10K type strain sequencing project: providing services to taxonomists for standard genome sequencing and annotation.</title>
        <authorList>
            <consortium name="The Broad Institute Genomics Platform"/>
            <consortium name="The Broad Institute Genome Sequencing Center for Infectious Disease"/>
            <person name="Wu L."/>
            <person name="Ma J."/>
        </authorList>
    </citation>
    <scope>NUCLEOTIDE SEQUENCE [LARGE SCALE GENOMIC DNA]</scope>
    <source>
        <strain evidence="3">JCM 18326</strain>
    </source>
</reference>
<gene>
    <name evidence="2" type="ORF">GCM10023331_34310</name>
</gene>
<feature type="coiled-coil region" evidence="1">
    <location>
        <begin position="97"/>
        <end position="176"/>
    </location>
</feature>
<dbReference type="EMBL" id="BAABJX010000055">
    <property type="protein sequence ID" value="GAA4846729.1"/>
    <property type="molecule type" value="Genomic_DNA"/>
</dbReference>
<sequence length="519" mass="59281">MRKQLYRTSFIVLLSLLTGVVYGQHTENLLYGTVTTVDGETFKGQLQWGGEESTWENLFNATKAHNPYIAKLDMFDKGKAKNKQVVIADVDVDQEVQREAERLSREYIRQYEQQAEELEEAAEELEEVIVSLRKNKETEKYAAKLEDKLKNLELKAAEIEIKQKEYEERIEKEHAHRLVEQAEKARAEAVSSWNFNFMNVWVDHHMPNTTHQFVCYFGDIARLELTGGEQLMLYYKNGSSVELRGGSNDVGAEITVLDEELGEVKVPWKRIKKVAFEQAPRKLKDQIGLPLYGTVKTSRGTFTGLIQWDKDEALTIEKLDGQTSNGKLSITFDKIKKISKTSGNRSQVTLVSDREVVLYGTNDVNSGNRGIYVSVPSVGLILISWEAFESVEFDHDEKSYGLSYNDFKSPKPIKGTLKTKEGEEVKGEMAYDLDEYWNLEMLDGRWRGLEYAIPFRNIKKIKPETDLSEVTLTNGEVLLLKGTQDVGGSNDGVMVFTENTLEGKKRYFTWKEIAEIQLD</sequence>
<organism evidence="2 3">
    <name type="scientific">Algivirga pacifica</name>
    <dbReference type="NCBI Taxonomy" id="1162670"/>
    <lineage>
        <taxon>Bacteria</taxon>
        <taxon>Pseudomonadati</taxon>
        <taxon>Bacteroidota</taxon>
        <taxon>Cytophagia</taxon>
        <taxon>Cytophagales</taxon>
        <taxon>Flammeovirgaceae</taxon>
        <taxon>Algivirga</taxon>
    </lineage>
</organism>
<evidence type="ECO:0000313" key="2">
    <source>
        <dbReference type="EMBL" id="GAA4846729.1"/>
    </source>
</evidence>